<dbReference type="SMART" id="SM00228">
    <property type="entry name" value="PDZ"/>
    <property type="match status" value="2"/>
</dbReference>
<dbReference type="PROSITE" id="PS50106">
    <property type="entry name" value="PDZ"/>
    <property type="match status" value="1"/>
</dbReference>
<dbReference type="RefSeq" id="WP_354695564.1">
    <property type="nucleotide sequence ID" value="NZ_JAZHOG010000007.1"/>
</dbReference>
<keyword evidence="3" id="KW-0732">Signal</keyword>
<dbReference type="AlphaFoldDB" id="A0AAW9RHA8"/>
<dbReference type="SUPFAM" id="SSF50156">
    <property type="entry name" value="PDZ domain-like"/>
    <property type="match status" value="2"/>
</dbReference>
<evidence type="ECO:0000256" key="2">
    <source>
        <dbReference type="SAM" id="MobiDB-lite"/>
    </source>
</evidence>
<dbReference type="Pfam" id="PF17820">
    <property type="entry name" value="PDZ_6"/>
    <property type="match status" value="1"/>
</dbReference>
<dbReference type="InterPro" id="IPR001478">
    <property type="entry name" value="PDZ"/>
</dbReference>
<feature type="region of interest" description="Disordered" evidence="2">
    <location>
        <begin position="58"/>
        <end position="136"/>
    </location>
</feature>
<gene>
    <name evidence="5" type="ORF">V3330_11455</name>
</gene>
<feature type="coiled-coil region" evidence="1">
    <location>
        <begin position="315"/>
        <end position="342"/>
    </location>
</feature>
<evidence type="ECO:0000313" key="5">
    <source>
        <dbReference type="EMBL" id="MEJ8568243.1"/>
    </source>
</evidence>
<organism evidence="5 6">
    <name type="scientific">Elongatibacter sediminis</name>
    <dbReference type="NCBI Taxonomy" id="3119006"/>
    <lineage>
        <taxon>Bacteria</taxon>
        <taxon>Pseudomonadati</taxon>
        <taxon>Pseudomonadota</taxon>
        <taxon>Gammaproteobacteria</taxon>
        <taxon>Chromatiales</taxon>
        <taxon>Wenzhouxiangellaceae</taxon>
        <taxon>Elongatibacter</taxon>
    </lineage>
</organism>
<dbReference type="GO" id="GO:0004175">
    <property type="term" value="F:endopeptidase activity"/>
    <property type="evidence" value="ECO:0007669"/>
    <property type="project" value="TreeGrafter"/>
</dbReference>
<accession>A0AAW9RHA8</accession>
<evidence type="ECO:0000256" key="3">
    <source>
        <dbReference type="SAM" id="SignalP"/>
    </source>
</evidence>
<keyword evidence="1" id="KW-0175">Coiled coil</keyword>
<sequence length="495" mass="54055">MTHIRSAQSQHAPAQRRSLLALGALLAGLTAVSAAQAAGETAEAEQARQVQAMQAAEQARAAEAKQSAEQAREAEAKQSAERMRHEAAQVRSEARQAERAASIAEAERQLAEAARAMEEARQGLAESRTENMQDQSRMREELSRAHRALRDASREVARAHRELAMAERERSARIRAFNLGDRAVIGVLLGPADDNGIQLIGVSPDGPAERAGLRAGDVLVMLNGIELAANSDGDARDTLLSLMEDVGDGQELPVEVLRDDERLNFSVTAEQREPASWQSLVRLHAPSAPIAPSATADPTSPPLPDEAPHVVVERIEIPELDYEKLERKLERIDEQLQRFEYRFIGEDGETIEFSQDFSFDGDEFSAMGRHALEEANLMFGLPHTHGLEMVALNPKLGAYFKAERGVLIVRADTDNVYGLESGDVIVSVDGEAVERPADVLRALRDTQPGNEVELAIKRDRRSRTLTATVPENRFGGLHLNALPTRLGNAPANVTD</sequence>
<dbReference type="PANTHER" id="PTHR32060">
    <property type="entry name" value="TAIL-SPECIFIC PROTEASE"/>
    <property type="match status" value="1"/>
</dbReference>
<name>A0AAW9RHA8_9GAMM</name>
<dbReference type="InterPro" id="IPR006311">
    <property type="entry name" value="TAT_signal"/>
</dbReference>
<evidence type="ECO:0000259" key="4">
    <source>
        <dbReference type="PROSITE" id="PS50106"/>
    </source>
</evidence>
<proteinExistence type="predicted"/>
<feature type="signal peptide" evidence="3">
    <location>
        <begin position="1"/>
        <end position="37"/>
    </location>
</feature>
<comment type="caution">
    <text evidence="5">The sequence shown here is derived from an EMBL/GenBank/DDBJ whole genome shotgun (WGS) entry which is preliminary data.</text>
</comment>
<dbReference type="PANTHER" id="PTHR32060:SF22">
    <property type="entry name" value="CARBOXYL-TERMINAL-PROCESSING PEPTIDASE 3, CHLOROPLASTIC"/>
    <property type="match status" value="1"/>
</dbReference>
<feature type="chain" id="PRO_5043465910" evidence="3">
    <location>
        <begin position="38"/>
        <end position="495"/>
    </location>
</feature>
<protein>
    <submittedName>
        <fullName evidence="5">PDZ domain-containing protein</fullName>
    </submittedName>
</protein>
<feature type="domain" description="PDZ" evidence="4">
    <location>
        <begin position="171"/>
        <end position="239"/>
    </location>
</feature>
<dbReference type="PROSITE" id="PS51318">
    <property type="entry name" value="TAT"/>
    <property type="match status" value="1"/>
</dbReference>
<evidence type="ECO:0000256" key="1">
    <source>
        <dbReference type="SAM" id="Coils"/>
    </source>
</evidence>
<feature type="compositionally biased region" description="Basic and acidic residues" evidence="2">
    <location>
        <begin position="105"/>
        <end position="136"/>
    </location>
</feature>
<evidence type="ECO:0000313" key="6">
    <source>
        <dbReference type="Proteomes" id="UP001359886"/>
    </source>
</evidence>
<feature type="compositionally biased region" description="Basic and acidic residues" evidence="2">
    <location>
        <begin position="70"/>
        <end position="98"/>
    </location>
</feature>
<feature type="compositionally biased region" description="Low complexity" evidence="2">
    <location>
        <begin position="58"/>
        <end position="69"/>
    </location>
</feature>
<dbReference type="Pfam" id="PF13180">
    <property type="entry name" value="PDZ_2"/>
    <property type="match status" value="1"/>
</dbReference>
<reference evidence="5 6" key="1">
    <citation type="submission" date="2024-02" db="EMBL/GenBank/DDBJ databases">
        <title>A novel Wenzhouxiangellaceae bacterium, isolated from coastal sediments.</title>
        <authorList>
            <person name="Du Z.-J."/>
            <person name="Ye Y.-Q."/>
            <person name="Zhang X.-Y."/>
        </authorList>
    </citation>
    <scope>NUCLEOTIDE SEQUENCE [LARGE SCALE GENOMIC DNA]</scope>
    <source>
        <strain evidence="5 6">CH-27</strain>
    </source>
</reference>
<dbReference type="InterPro" id="IPR041489">
    <property type="entry name" value="PDZ_6"/>
</dbReference>
<dbReference type="EMBL" id="JAZHOG010000007">
    <property type="protein sequence ID" value="MEJ8568243.1"/>
    <property type="molecule type" value="Genomic_DNA"/>
</dbReference>
<dbReference type="Gene3D" id="2.30.42.10">
    <property type="match status" value="2"/>
</dbReference>
<dbReference type="Proteomes" id="UP001359886">
    <property type="component" value="Unassembled WGS sequence"/>
</dbReference>
<keyword evidence="6" id="KW-1185">Reference proteome</keyword>
<dbReference type="InterPro" id="IPR036034">
    <property type="entry name" value="PDZ_sf"/>
</dbReference>